<evidence type="ECO:0000313" key="7">
    <source>
        <dbReference type="Proteomes" id="UP000541352"/>
    </source>
</evidence>
<comment type="caution">
    <text evidence="6">The sequence shown here is derived from an EMBL/GenBank/DDBJ whole genome shotgun (WGS) entry which is preliminary data.</text>
</comment>
<dbReference type="AlphaFoldDB" id="A0A7W5ZK05"/>
<name>A0A7W5ZK05_9BACT</name>
<dbReference type="InterPro" id="IPR018484">
    <property type="entry name" value="FGGY_N"/>
</dbReference>
<dbReference type="Pfam" id="PF00370">
    <property type="entry name" value="FGGY_N"/>
    <property type="match status" value="1"/>
</dbReference>
<dbReference type="Gene3D" id="3.30.420.40">
    <property type="match status" value="2"/>
</dbReference>
<dbReference type="EMBL" id="JACIBY010000005">
    <property type="protein sequence ID" value="MBB3838717.1"/>
    <property type="molecule type" value="Genomic_DNA"/>
</dbReference>
<evidence type="ECO:0000256" key="1">
    <source>
        <dbReference type="ARBA" id="ARBA00009156"/>
    </source>
</evidence>
<dbReference type="InterPro" id="IPR050406">
    <property type="entry name" value="FGGY_Carb_Kinase"/>
</dbReference>
<keyword evidence="7" id="KW-1185">Reference proteome</keyword>
<feature type="domain" description="Carbohydrate kinase FGGY C-terminal" evidence="5">
    <location>
        <begin position="246"/>
        <end position="308"/>
    </location>
</feature>
<accession>A0A7W5ZK05</accession>
<reference evidence="6 7" key="1">
    <citation type="submission" date="2020-08" db="EMBL/GenBank/DDBJ databases">
        <title>Genomic Encyclopedia of Type Strains, Phase IV (KMG-IV): sequencing the most valuable type-strain genomes for metagenomic binning, comparative biology and taxonomic classification.</title>
        <authorList>
            <person name="Goeker M."/>
        </authorList>
    </citation>
    <scope>NUCLEOTIDE SEQUENCE [LARGE SCALE GENOMIC DNA]</scope>
    <source>
        <strain evidence="6 7">DSM 17976</strain>
    </source>
</reference>
<dbReference type="GO" id="GO:0016301">
    <property type="term" value="F:kinase activity"/>
    <property type="evidence" value="ECO:0007669"/>
    <property type="project" value="UniProtKB-KW"/>
</dbReference>
<evidence type="ECO:0000256" key="2">
    <source>
        <dbReference type="ARBA" id="ARBA00022679"/>
    </source>
</evidence>
<evidence type="ECO:0000259" key="4">
    <source>
        <dbReference type="Pfam" id="PF00370"/>
    </source>
</evidence>
<dbReference type="GO" id="GO:0005975">
    <property type="term" value="P:carbohydrate metabolic process"/>
    <property type="evidence" value="ECO:0007669"/>
    <property type="project" value="InterPro"/>
</dbReference>
<dbReference type="PANTHER" id="PTHR43095:SF2">
    <property type="entry name" value="GLUCONOKINASE"/>
    <property type="match status" value="1"/>
</dbReference>
<dbReference type="PANTHER" id="PTHR43095">
    <property type="entry name" value="SUGAR KINASE"/>
    <property type="match status" value="1"/>
</dbReference>
<dbReference type="Proteomes" id="UP000541352">
    <property type="component" value="Unassembled WGS sequence"/>
</dbReference>
<dbReference type="Pfam" id="PF21546">
    <property type="entry name" value="FGGY_C_2"/>
    <property type="match status" value="1"/>
</dbReference>
<dbReference type="RefSeq" id="WP_183974413.1">
    <property type="nucleotide sequence ID" value="NZ_JACIBY010000005.1"/>
</dbReference>
<organism evidence="6 7">
    <name type="scientific">Runella defluvii</name>
    <dbReference type="NCBI Taxonomy" id="370973"/>
    <lineage>
        <taxon>Bacteria</taxon>
        <taxon>Pseudomonadati</taxon>
        <taxon>Bacteroidota</taxon>
        <taxon>Cytophagia</taxon>
        <taxon>Cytophagales</taxon>
        <taxon>Spirosomataceae</taxon>
        <taxon>Runella</taxon>
    </lineage>
</organism>
<sequence length="468" mass="52519">MKTPVCAVLDIGKTNKKVFLFDENYRIVLEKSGQFPETTDEDGDPCENVDLLTDWVIQSLQEVLSLEEYDVKAINFSTYGASFVHVGEDGKPVAPLYNYLKPYPEALKKQFYDTYGGEQEFSRKTASPILGSLNSGMIIYRLKHENPALFETIMYSLHLPQYVSSLISGQFASDITSIGCHTNLWDFDTNAYHAWVSQEQIGDKLAPIQSADVVSTHVLNEQERIVGVGLHDSSSALIPYLVSFLEPFVLISTGTWCISLNPYNHTPLTAEELQYDCLCYMQYNGKPVKASRLFAGYEHEQQTKRLAAHFDKDLDFYKKVAFDAAIIHQLKTEKKTEGIDFESLSKPPMTEGLFGKRDLSAFESYEQAYHQLILDIVGQQIISTELVLRGSTVKRIFVDGGFSKNPIYMNLLAGAFPDLEVFAASVAQATSLGAALSIHRHWNPKTLPPDLIDLRFYNGHLFLDGLAS</sequence>
<comment type="similarity">
    <text evidence="1">Belongs to the FGGY kinase family.</text>
</comment>
<dbReference type="InterPro" id="IPR049382">
    <property type="entry name" value="FGGY_C_2"/>
</dbReference>
<evidence type="ECO:0000256" key="3">
    <source>
        <dbReference type="ARBA" id="ARBA00022777"/>
    </source>
</evidence>
<dbReference type="CDD" id="cd07772">
    <property type="entry name" value="ASKHA_NBD_FGGY_NaCK-like"/>
    <property type="match status" value="1"/>
</dbReference>
<gene>
    <name evidence="6" type="ORF">FHS57_002723</name>
</gene>
<keyword evidence="3 6" id="KW-0418">Kinase</keyword>
<dbReference type="InterPro" id="IPR043129">
    <property type="entry name" value="ATPase_NBD"/>
</dbReference>
<evidence type="ECO:0000259" key="5">
    <source>
        <dbReference type="Pfam" id="PF21546"/>
    </source>
</evidence>
<keyword evidence="2" id="KW-0808">Transferase</keyword>
<dbReference type="SUPFAM" id="SSF53067">
    <property type="entry name" value="Actin-like ATPase domain"/>
    <property type="match status" value="2"/>
</dbReference>
<feature type="domain" description="Carbohydrate kinase FGGY N-terminal" evidence="4">
    <location>
        <begin position="7"/>
        <end position="194"/>
    </location>
</feature>
<protein>
    <submittedName>
        <fullName evidence="6">Sugar (Pentulose or hexulose) kinase</fullName>
    </submittedName>
</protein>
<evidence type="ECO:0000313" key="6">
    <source>
        <dbReference type="EMBL" id="MBB3838717.1"/>
    </source>
</evidence>
<proteinExistence type="inferred from homology"/>